<evidence type="ECO:0000256" key="4">
    <source>
        <dbReference type="ARBA" id="ARBA00023204"/>
    </source>
</evidence>
<dbReference type="Gene3D" id="3.30.1540.20">
    <property type="entry name" value="MutL, C-terminal domain, dimerisation subdomain"/>
    <property type="match status" value="1"/>
</dbReference>
<keyword evidence="9" id="KW-1185">Reference proteome</keyword>
<dbReference type="EMBL" id="AP024355">
    <property type="protein sequence ID" value="BCR05156.1"/>
    <property type="molecule type" value="Genomic_DNA"/>
</dbReference>
<dbReference type="InterPro" id="IPR014762">
    <property type="entry name" value="DNA_mismatch_repair_CS"/>
</dbReference>
<dbReference type="Gene3D" id="3.30.1370.100">
    <property type="entry name" value="MutL, C-terminal domain, regulatory subdomain"/>
    <property type="match status" value="1"/>
</dbReference>
<organism evidence="8 9">
    <name type="scientific">Desulfuromonas versatilis</name>
    <dbReference type="NCBI Taxonomy" id="2802975"/>
    <lineage>
        <taxon>Bacteria</taxon>
        <taxon>Pseudomonadati</taxon>
        <taxon>Thermodesulfobacteriota</taxon>
        <taxon>Desulfuromonadia</taxon>
        <taxon>Desulfuromonadales</taxon>
        <taxon>Desulfuromonadaceae</taxon>
        <taxon>Desulfuromonas</taxon>
    </lineage>
</organism>
<dbReference type="SMART" id="SM01340">
    <property type="entry name" value="DNA_mis_repair"/>
    <property type="match status" value="1"/>
</dbReference>
<sequence length="623" mass="69262">MPQKIRILPEKLCNQIAAGEVVERPASVIKELLENSLDAESLEIRIEVERGGKRLIRVMDDGTGMSQDDAFLSLERHATSKIQSESDLFRLGTLGFRGEALPSIASVSRLTLSTRSMQSEEGWEIYTEGGTVKRAGAVGIPAGTSIEVRDLFFNTPARRKFLRRDETEIGHIADVVTKLALAHPEVQFRLVHNGRPLLEVNRHGNLAERVAAILGRPLLKDLIELRQEGPEGLCLSGYLSRPDANRSGTGSIYTYINGRFIRDRVVQHALMDGYRNLLLKGRYPIVVLFLSLDPELVDVNVHPTKHEVRFRDQRLVHDFIANSVRDALRPSGWLESGRSAPMAVEPAEERDSEPLVMPLAERQEGGRGVLPVEAPTPANDQARRGVQEALENYGRKLGQAAPDAARFAGARQHGPFAMPEPQPAEQGPPGFFSSLRLIGQYRRSYLLCQDEDDLVLIDQHAAHERVGFEKLRAQYRQGNIERQALLFPAVLELEFREAALLAEFRQDLDRLGFDLEPFGGKSFALKAVPRILGDARAEQLVRDVAGELGSVGKSGLVEEALDEVLALMACHSVIRANQDLSPAQIRALFAELDQVDFNGHCPHGRPVMKRLALADVERMFKRT</sequence>
<comment type="function">
    <text evidence="5">This protein is involved in the repair of mismatches in DNA. It is required for dam-dependent methyl-directed DNA mismatch repair. May act as a 'molecular matchmaker', a protein that promotes the formation of a stable complex between two or more DNA-binding proteins in an ATP-dependent manner without itself being part of a final effector complex.</text>
</comment>
<dbReference type="InterPro" id="IPR020568">
    <property type="entry name" value="Ribosomal_Su5_D2-typ_SF"/>
</dbReference>
<dbReference type="Proteomes" id="UP001319827">
    <property type="component" value="Chromosome"/>
</dbReference>
<dbReference type="CDD" id="cd00782">
    <property type="entry name" value="MutL_Trans"/>
    <property type="match status" value="1"/>
</dbReference>
<dbReference type="InterPro" id="IPR020667">
    <property type="entry name" value="DNA_mismatch_repair_MutL"/>
</dbReference>
<name>A0ABM8HT74_9BACT</name>
<dbReference type="SMART" id="SM00853">
    <property type="entry name" value="MutL_C"/>
    <property type="match status" value="1"/>
</dbReference>
<dbReference type="InterPro" id="IPR042120">
    <property type="entry name" value="MutL_C_dimsub"/>
</dbReference>
<reference evidence="8 9" key="2">
    <citation type="journal article" date="2021" name="Int. J. Syst. Evol. Microbiol.">
        <title>Isolation and Polyphasic Characterization of Desulfuromonas versatilis sp. Nov., an Electrogenic Bacteria Capable of Versatile Metabolism Isolated from a Graphene Oxide-Reducing Enrichment Culture.</title>
        <authorList>
            <person name="Xie L."/>
            <person name="Yoshida N."/>
            <person name="Ishii S."/>
            <person name="Meng L."/>
        </authorList>
    </citation>
    <scope>NUCLEOTIDE SEQUENCE [LARGE SCALE GENOMIC DNA]</scope>
    <source>
        <strain evidence="8 9">NIT-T3</strain>
    </source>
</reference>
<dbReference type="InterPro" id="IPR036890">
    <property type="entry name" value="HATPase_C_sf"/>
</dbReference>
<evidence type="ECO:0000256" key="3">
    <source>
        <dbReference type="ARBA" id="ARBA00022763"/>
    </source>
</evidence>
<protein>
    <recommendedName>
        <fullName evidence="2 5">DNA mismatch repair protein MutL</fullName>
    </recommendedName>
</protein>
<evidence type="ECO:0000256" key="1">
    <source>
        <dbReference type="ARBA" id="ARBA00006082"/>
    </source>
</evidence>
<dbReference type="PANTHER" id="PTHR10073:SF12">
    <property type="entry name" value="DNA MISMATCH REPAIR PROTEIN MLH1"/>
    <property type="match status" value="1"/>
</dbReference>
<gene>
    <name evidence="5 8" type="primary">mutL</name>
    <name evidence="8" type="ORF">DESUT3_22250</name>
</gene>
<dbReference type="InterPro" id="IPR014790">
    <property type="entry name" value="MutL_C"/>
</dbReference>
<dbReference type="CDD" id="cd16926">
    <property type="entry name" value="HATPase_MutL-MLH-PMS-like"/>
    <property type="match status" value="1"/>
</dbReference>
<dbReference type="InterPro" id="IPR013507">
    <property type="entry name" value="DNA_mismatch_S5_2-like"/>
</dbReference>
<evidence type="ECO:0000256" key="5">
    <source>
        <dbReference type="HAMAP-Rule" id="MF_00149"/>
    </source>
</evidence>
<dbReference type="PROSITE" id="PS00058">
    <property type="entry name" value="DNA_MISMATCH_REPAIR_1"/>
    <property type="match status" value="1"/>
</dbReference>
<dbReference type="InterPro" id="IPR002099">
    <property type="entry name" value="MutL/Mlh/PMS"/>
</dbReference>
<accession>A0ABM8HT74</accession>
<dbReference type="Pfam" id="PF08676">
    <property type="entry name" value="MutL_C"/>
    <property type="match status" value="1"/>
</dbReference>
<keyword evidence="3 5" id="KW-0227">DNA damage</keyword>
<evidence type="ECO:0000259" key="6">
    <source>
        <dbReference type="SMART" id="SM00853"/>
    </source>
</evidence>
<dbReference type="InterPro" id="IPR037198">
    <property type="entry name" value="MutL_C_sf"/>
</dbReference>
<dbReference type="SUPFAM" id="SSF118116">
    <property type="entry name" value="DNA mismatch repair protein MutL"/>
    <property type="match status" value="1"/>
</dbReference>
<dbReference type="InterPro" id="IPR042121">
    <property type="entry name" value="MutL_C_regsub"/>
</dbReference>
<proteinExistence type="inferred from homology"/>
<dbReference type="Pfam" id="PF01119">
    <property type="entry name" value="DNA_mis_repair"/>
    <property type="match status" value="1"/>
</dbReference>
<dbReference type="InterPro" id="IPR014721">
    <property type="entry name" value="Ribsml_uS5_D2-typ_fold_subgr"/>
</dbReference>
<dbReference type="HAMAP" id="MF_00149">
    <property type="entry name" value="DNA_mis_repair"/>
    <property type="match status" value="1"/>
</dbReference>
<feature type="domain" description="DNA mismatch repair protein S5" evidence="7">
    <location>
        <begin position="210"/>
        <end position="329"/>
    </location>
</feature>
<dbReference type="InterPro" id="IPR038973">
    <property type="entry name" value="MutL/Mlh/Pms-like"/>
</dbReference>
<feature type="domain" description="MutL C-terminal dimerisation" evidence="6">
    <location>
        <begin position="437"/>
        <end position="580"/>
    </location>
</feature>
<dbReference type="Gene3D" id="3.30.230.10">
    <property type="match status" value="1"/>
</dbReference>
<evidence type="ECO:0000259" key="7">
    <source>
        <dbReference type="SMART" id="SM01340"/>
    </source>
</evidence>
<comment type="similarity">
    <text evidence="1 5">Belongs to the DNA mismatch repair MutL/HexB family.</text>
</comment>
<dbReference type="PANTHER" id="PTHR10073">
    <property type="entry name" value="DNA MISMATCH REPAIR PROTEIN MLH, PMS, MUTL"/>
    <property type="match status" value="1"/>
</dbReference>
<evidence type="ECO:0000313" key="8">
    <source>
        <dbReference type="EMBL" id="BCR05156.1"/>
    </source>
</evidence>
<keyword evidence="4 5" id="KW-0234">DNA repair</keyword>
<dbReference type="SUPFAM" id="SSF54211">
    <property type="entry name" value="Ribosomal protein S5 domain 2-like"/>
    <property type="match status" value="1"/>
</dbReference>
<evidence type="ECO:0000313" key="9">
    <source>
        <dbReference type="Proteomes" id="UP001319827"/>
    </source>
</evidence>
<dbReference type="Gene3D" id="3.30.565.10">
    <property type="entry name" value="Histidine kinase-like ATPase, C-terminal domain"/>
    <property type="match status" value="1"/>
</dbReference>
<dbReference type="SUPFAM" id="SSF55874">
    <property type="entry name" value="ATPase domain of HSP90 chaperone/DNA topoisomerase II/histidine kinase"/>
    <property type="match status" value="1"/>
</dbReference>
<dbReference type="Pfam" id="PF13589">
    <property type="entry name" value="HATPase_c_3"/>
    <property type="match status" value="1"/>
</dbReference>
<dbReference type="RefSeq" id="WP_221248578.1">
    <property type="nucleotide sequence ID" value="NZ_AP024355.1"/>
</dbReference>
<dbReference type="NCBIfam" id="TIGR00585">
    <property type="entry name" value="mutl"/>
    <property type="match status" value="1"/>
</dbReference>
<reference evidence="8 9" key="1">
    <citation type="journal article" date="2016" name="C (Basel)">
        <title>Selective Growth of and Electricity Production by Marine Exoelectrogenic Bacteria in Self-Aggregated Hydrogel of Microbially Reduced Graphene Oxide.</title>
        <authorList>
            <person name="Yoshida N."/>
            <person name="Goto Y."/>
            <person name="Miyata Y."/>
        </authorList>
    </citation>
    <scope>NUCLEOTIDE SEQUENCE [LARGE SCALE GENOMIC DNA]</scope>
    <source>
        <strain evidence="8 9">NIT-T3</strain>
    </source>
</reference>
<evidence type="ECO:0000256" key="2">
    <source>
        <dbReference type="ARBA" id="ARBA00021975"/>
    </source>
</evidence>